<feature type="chain" id="PRO_5047069011" evidence="3">
    <location>
        <begin position="24"/>
        <end position="207"/>
    </location>
</feature>
<dbReference type="Pfam" id="PF07987">
    <property type="entry name" value="DUF1775"/>
    <property type="match status" value="1"/>
</dbReference>
<dbReference type="CDD" id="cd08545">
    <property type="entry name" value="YcnI_like"/>
    <property type="match status" value="1"/>
</dbReference>
<dbReference type="EMBL" id="JBHTGQ010000001">
    <property type="protein sequence ID" value="MFC7748338.1"/>
    <property type="molecule type" value="Genomic_DNA"/>
</dbReference>
<evidence type="ECO:0000256" key="3">
    <source>
        <dbReference type="SAM" id="SignalP"/>
    </source>
</evidence>
<feature type="transmembrane region" description="Helical" evidence="2">
    <location>
        <begin position="183"/>
        <end position="203"/>
    </location>
</feature>
<dbReference type="RefSeq" id="WP_246068132.1">
    <property type="nucleotide sequence ID" value="NZ_JBHTGQ010000001.1"/>
</dbReference>
<keyword evidence="2" id="KW-1133">Transmembrane helix</keyword>
<feature type="compositionally biased region" description="Basic and acidic residues" evidence="1">
    <location>
        <begin position="161"/>
        <end position="178"/>
    </location>
</feature>
<reference evidence="6" key="1">
    <citation type="journal article" date="2019" name="Int. J. Syst. Evol. Microbiol.">
        <title>The Global Catalogue of Microorganisms (GCM) 10K type strain sequencing project: providing services to taxonomists for standard genome sequencing and annotation.</title>
        <authorList>
            <consortium name="The Broad Institute Genomics Platform"/>
            <consortium name="The Broad Institute Genome Sequencing Center for Infectious Disease"/>
            <person name="Wu L."/>
            <person name="Ma J."/>
        </authorList>
    </citation>
    <scope>NUCLEOTIDE SEQUENCE [LARGE SCALE GENOMIC DNA]</scope>
    <source>
        <strain evidence="6">JCM 18657</strain>
    </source>
</reference>
<keyword evidence="2" id="KW-0472">Membrane</keyword>
<feature type="domain" description="YncI copper-binding" evidence="4">
    <location>
        <begin position="24"/>
        <end position="154"/>
    </location>
</feature>
<dbReference type="Proteomes" id="UP001596528">
    <property type="component" value="Unassembled WGS sequence"/>
</dbReference>
<dbReference type="InterPro" id="IPR038507">
    <property type="entry name" value="YcnI-like_sf"/>
</dbReference>
<evidence type="ECO:0000256" key="1">
    <source>
        <dbReference type="SAM" id="MobiDB-lite"/>
    </source>
</evidence>
<dbReference type="Gene3D" id="2.60.40.2230">
    <property type="entry name" value="Uncharacterised protein YcnI-like PF07987, DUF1775"/>
    <property type="match status" value="1"/>
</dbReference>
<gene>
    <name evidence="5" type="ORF">ACFQWB_00065</name>
</gene>
<feature type="region of interest" description="Disordered" evidence="1">
    <location>
        <begin position="144"/>
        <end position="179"/>
    </location>
</feature>
<keyword evidence="2" id="KW-0812">Transmembrane</keyword>
<feature type="signal peptide" evidence="3">
    <location>
        <begin position="1"/>
        <end position="23"/>
    </location>
</feature>
<sequence length="207" mass="21924">MKKAFALLLALVLVFALPAAAFAHVTVQPAEVTAGSYQVFTVRVPSEKESATVKVEVKIPEGVTISRFEPKPDWKYELQKDSSGKIVSVVWTATGQGLGATEFGEFRMNGKVDAEAKELVWKAYQTYQDGSVVEWVGADGSKTPASVTTVKPAPAGAGTDSHGHVNESSGDAHGHEDSGNDTLPLTLSIAALALSAVSLLMALRRKK</sequence>
<keyword evidence="6" id="KW-1185">Reference proteome</keyword>
<evidence type="ECO:0000313" key="6">
    <source>
        <dbReference type="Proteomes" id="UP001596528"/>
    </source>
</evidence>
<protein>
    <submittedName>
        <fullName evidence="5">YcnI family protein</fullName>
    </submittedName>
</protein>
<accession>A0ABW2UZB6</accession>
<evidence type="ECO:0000259" key="4">
    <source>
        <dbReference type="Pfam" id="PF07987"/>
    </source>
</evidence>
<organism evidence="5 6">
    <name type="scientific">Paenibacillus thermoaerophilus</name>
    <dbReference type="NCBI Taxonomy" id="1215385"/>
    <lineage>
        <taxon>Bacteria</taxon>
        <taxon>Bacillati</taxon>
        <taxon>Bacillota</taxon>
        <taxon>Bacilli</taxon>
        <taxon>Bacillales</taxon>
        <taxon>Paenibacillaceae</taxon>
        <taxon>Paenibacillus</taxon>
    </lineage>
</organism>
<evidence type="ECO:0000256" key="2">
    <source>
        <dbReference type="SAM" id="Phobius"/>
    </source>
</evidence>
<evidence type="ECO:0000313" key="5">
    <source>
        <dbReference type="EMBL" id="MFC7748338.1"/>
    </source>
</evidence>
<proteinExistence type="predicted"/>
<name>A0ABW2UZB6_9BACL</name>
<comment type="caution">
    <text evidence="5">The sequence shown here is derived from an EMBL/GenBank/DDBJ whole genome shotgun (WGS) entry which is preliminary data.</text>
</comment>
<keyword evidence="3" id="KW-0732">Signal</keyword>
<dbReference type="InterPro" id="IPR012533">
    <property type="entry name" value="YcnI-copper_dom"/>
</dbReference>